<protein>
    <submittedName>
        <fullName evidence="1">Uncharacterized protein</fullName>
    </submittedName>
</protein>
<organism evidence="1 2">
    <name type="scientific">Opisthorchis viverrini</name>
    <name type="common">Southeast Asian liver fluke</name>
    <dbReference type="NCBI Taxonomy" id="6198"/>
    <lineage>
        <taxon>Eukaryota</taxon>
        <taxon>Metazoa</taxon>
        <taxon>Spiralia</taxon>
        <taxon>Lophotrochozoa</taxon>
        <taxon>Platyhelminthes</taxon>
        <taxon>Trematoda</taxon>
        <taxon>Digenea</taxon>
        <taxon>Opisthorchiida</taxon>
        <taxon>Opisthorchiata</taxon>
        <taxon>Opisthorchiidae</taxon>
        <taxon>Opisthorchis</taxon>
    </lineage>
</organism>
<dbReference type="AlphaFoldDB" id="A0A074ZW69"/>
<evidence type="ECO:0000313" key="1">
    <source>
        <dbReference type="EMBL" id="KER31376.1"/>
    </source>
</evidence>
<proteinExistence type="predicted"/>
<dbReference type="KEGG" id="ovi:T265_02421"/>
<dbReference type="Proteomes" id="UP000054324">
    <property type="component" value="Unassembled WGS sequence"/>
</dbReference>
<dbReference type="RefSeq" id="XP_009164918.1">
    <property type="nucleotide sequence ID" value="XM_009166654.1"/>
</dbReference>
<dbReference type="CTD" id="20316609"/>
<keyword evidence="2" id="KW-1185">Reference proteome</keyword>
<sequence length="59" mass="6633">MGGLNMNQLGSNVPSPAFHALNQRDHYLACDVECVRRDHASRWRLDAATTKKPNHTCID</sequence>
<dbReference type="GeneID" id="20316609"/>
<name>A0A074ZW69_OPIVI</name>
<dbReference type="EMBL" id="KL596647">
    <property type="protein sequence ID" value="KER31376.1"/>
    <property type="molecule type" value="Genomic_DNA"/>
</dbReference>
<evidence type="ECO:0000313" key="2">
    <source>
        <dbReference type="Proteomes" id="UP000054324"/>
    </source>
</evidence>
<reference evidence="1 2" key="1">
    <citation type="submission" date="2013-11" db="EMBL/GenBank/DDBJ databases">
        <title>Opisthorchis viverrini - life in the bile duct.</title>
        <authorList>
            <person name="Young N.D."/>
            <person name="Nagarajan N."/>
            <person name="Lin S.J."/>
            <person name="Korhonen P.K."/>
            <person name="Jex A.R."/>
            <person name="Hall R.S."/>
            <person name="Safavi-Hemami H."/>
            <person name="Kaewkong W."/>
            <person name="Bertrand D."/>
            <person name="Gao S."/>
            <person name="Seet Q."/>
            <person name="Wongkham S."/>
            <person name="Teh B.T."/>
            <person name="Wongkham C."/>
            <person name="Intapan P.M."/>
            <person name="Maleewong W."/>
            <person name="Yang X."/>
            <person name="Hu M."/>
            <person name="Wang Z."/>
            <person name="Hofmann A."/>
            <person name="Sternberg P.W."/>
            <person name="Tan P."/>
            <person name="Wang J."/>
            <person name="Gasser R.B."/>
        </authorList>
    </citation>
    <scope>NUCLEOTIDE SEQUENCE [LARGE SCALE GENOMIC DNA]</scope>
</reference>
<accession>A0A074ZW69</accession>
<gene>
    <name evidence="1" type="ORF">T265_02421</name>
</gene>